<comment type="caution">
    <text evidence="1">The sequence shown here is derived from an EMBL/GenBank/DDBJ whole genome shotgun (WGS) entry which is preliminary data.</text>
</comment>
<reference evidence="1 2" key="1">
    <citation type="submission" date="2022-06" db="EMBL/GenBank/DDBJ databases">
        <title>Whole-genome of Asaia lannensis strain LMG 27011T.</title>
        <authorList>
            <person name="Sombolestani A."/>
        </authorList>
    </citation>
    <scope>NUCLEOTIDE SEQUENCE [LARGE SCALE GENOMIC DNA]</scope>
    <source>
        <strain evidence="1 2">NBRC 102526</strain>
    </source>
</reference>
<dbReference type="Proteomes" id="UP001523401">
    <property type="component" value="Unassembled WGS sequence"/>
</dbReference>
<name>A0ABT1CF71_9PROT</name>
<protein>
    <submittedName>
        <fullName evidence="1">Uncharacterized protein</fullName>
    </submittedName>
</protein>
<gene>
    <name evidence="1" type="ORF">NF685_04090</name>
</gene>
<dbReference type="EMBL" id="JAMXQU010000002">
    <property type="protein sequence ID" value="MCO6159211.1"/>
    <property type="molecule type" value="Genomic_DNA"/>
</dbReference>
<organism evidence="1 2">
    <name type="scientific">Asaia lannensis NBRC 102526</name>
    <dbReference type="NCBI Taxonomy" id="1307926"/>
    <lineage>
        <taxon>Bacteria</taxon>
        <taxon>Pseudomonadati</taxon>
        <taxon>Pseudomonadota</taxon>
        <taxon>Alphaproteobacteria</taxon>
        <taxon>Acetobacterales</taxon>
        <taxon>Acetobacteraceae</taxon>
        <taxon>Asaia</taxon>
    </lineage>
</organism>
<sequence>MKAAPTMKEFALDPATLPEAEIIALAQKGLLLRVVRDTSENGVPAFMTRDDWDAMEARYLHQKGAPGDFLPAVERAIHRLLGHAAETLASRPAGTISATLSATTDLFEDNGQTYLSFVRDTTYPVACVIIGRRPWTGNSAS</sequence>
<accession>A0ABT1CF71</accession>
<evidence type="ECO:0000313" key="1">
    <source>
        <dbReference type="EMBL" id="MCO6159211.1"/>
    </source>
</evidence>
<proteinExistence type="predicted"/>
<evidence type="ECO:0000313" key="2">
    <source>
        <dbReference type="Proteomes" id="UP001523401"/>
    </source>
</evidence>
<dbReference type="RefSeq" id="WP_252848694.1">
    <property type="nucleotide sequence ID" value="NZ_JAMXQU010000002.1"/>
</dbReference>
<keyword evidence="2" id="KW-1185">Reference proteome</keyword>